<feature type="region of interest" description="Disordered" evidence="1">
    <location>
        <begin position="66"/>
        <end position="134"/>
    </location>
</feature>
<dbReference type="RefSeq" id="XP_067718382.1">
    <property type="nucleotide sequence ID" value="XM_067862281.1"/>
</dbReference>
<accession>A0AAV4M1R4</accession>
<dbReference type="EMBL" id="BPLF01000006">
    <property type="protein sequence ID" value="GIX66313.1"/>
    <property type="molecule type" value="Genomic_DNA"/>
</dbReference>
<dbReference type="Proteomes" id="UP001497744">
    <property type="component" value="Unassembled WGS sequence"/>
</dbReference>
<dbReference type="GeneID" id="94197794"/>
<feature type="region of interest" description="Disordered" evidence="1">
    <location>
        <begin position="469"/>
        <end position="516"/>
    </location>
</feature>
<comment type="caution">
    <text evidence="3">The sequence shown here is derived from an EMBL/GenBank/DDBJ whole genome shotgun (WGS) entry which is preliminary data.</text>
</comment>
<feature type="compositionally biased region" description="Low complexity" evidence="1">
    <location>
        <begin position="356"/>
        <end position="384"/>
    </location>
</feature>
<organism evidence="3 4">
    <name type="scientific">Babesia caballi</name>
    <dbReference type="NCBI Taxonomy" id="5871"/>
    <lineage>
        <taxon>Eukaryota</taxon>
        <taxon>Sar</taxon>
        <taxon>Alveolata</taxon>
        <taxon>Apicomplexa</taxon>
        <taxon>Aconoidasida</taxon>
        <taxon>Piroplasmida</taxon>
        <taxon>Babesiidae</taxon>
        <taxon>Babesia</taxon>
    </lineage>
</organism>
<feature type="compositionally biased region" description="Polar residues" evidence="1">
    <location>
        <begin position="254"/>
        <end position="277"/>
    </location>
</feature>
<dbReference type="AlphaFoldDB" id="A0AAV4M1R4"/>
<reference evidence="3 4" key="1">
    <citation type="submission" date="2021-06" db="EMBL/GenBank/DDBJ databases">
        <title>Genome sequence of Babesia caballi.</title>
        <authorList>
            <person name="Yamagishi J."/>
            <person name="Kidaka T."/>
            <person name="Ochi A."/>
        </authorList>
    </citation>
    <scope>NUCLEOTIDE SEQUENCE [LARGE SCALE GENOMIC DNA]</scope>
    <source>
        <strain evidence="3">USDA-D6B2</strain>
    </source>
</reference>
<feature type="region of interest" description="Disordered" evidence="1">
    <location>
        <begin position="236"/>
        <end position="440"/>
    </location>
</feature>
<keyword evidence="4" id="KW-1185">Reference proteome</keyword>
<feature type="compositionally biased region" description="Low complexity" evidence="1">
    <location>
        <begin position="81"/>
        <end position="90"/>
    </location>
</feature>
<name>A0AAV4M1R4_BABCB</name>
<proteinExistence type="predicted"/>
<sequence>MNPSNFLHPLCALTYALFTFAGSTRTDSPYDPELFDYDDKVSHYVSDNISYPTTASLYQATDVITEGTDPRELRRSKKVKNGGSKKSTAAKSKKAKKPKRKSGRKGKKRGGKKGSAKNGKGKNVTPSSASAPAPDTEASAYLRYKGIISNPGHFYRTQVKFDEGDKNQTVLLYFKTPLKPSDIKGLLQKNRVKIMDPAYVSVNAEDMDKLEPHESSISWVYDEVTGKFYRYKGNSAKGSPLTAASAVSVEESTEQPNSSTAETDSGASNPDTPTSDGTNAAASESTDSSSDSLNASSEVAGAADAEGATAADNESSEGADSTVNDESHKALESSPNGEGNGDSPVAGDETDKEVTNDGGSTETSGSGVETASNTDSEATDAAATSDEKSVDAEAFTSAALVDESTKRKTRKGKKGKKARKSTEGSYTLVDENGEPTDKSAYKETIDGAIASATNEDGTPVLTSYKRLNEDGEVVAAGEGPGSSAESAGESTSESTGEPATTSLRAASGKKSALWSRRRVQNEVIATKKRVTKLESTVKKTEAKLQGIVTH</sequence>
<evidence type="ECO:0000313" key="3">
    <source>
        <dbReference type="EMBL" id="GIX66313.1"/>
    </source>
</evidence>
<evidence type="ECO:0000256" key="2">
    <source>
        <dbReference type="SAM" id="SignalP"/>
    </source>
</evidence>
<feature type="compositionally biased region" description="Low complexity" evidence="1">
    <location>
        <begin position="278"/>
        <end position="312"/>
    </location>
</feature>
<protein>
    <submittedName>
        <fullName evidence="3">Membrane protein, putative</fullName>
    </submittedName>
</protein>
<feature type="chain" id="PRO_5043674587" evidence="2">
    <location>
        <begin position="27"/>
        <end position="550"/>
    </location>
</feature>
<keyword evidence="2" id="KW-0732">Signal</keyword>
<evidence type="ECO:0000256" key="1">
    <source>
        <dbReference type="SAM" id="MobiDB-lite"/>
    </source>
</evidence>
<evidence type="ECO:0000313" key="4">
    <source>
        <dbReference type="Proteomes" id="UP001497744"/>
    </source>
</evidence>
<feature type="compositionally biased region" description="Basic residues" evidence="1">
    <location>
        <begin position="407"/>
        <end position="419"/>
    </location>
</feature>
<feature type="compositionally biased region" description="Basic residues" evidence="1">
    <location>
        <begin position="91"/>
        <end position="115"/>
    </location>
</feature>
<feature type="compositionally biased region" description="Low complexity" evidence="1">
    <location>
        <begin position="475"/>
        <end position="502"/>
    </location>
</feature>
<gene>
    <name evidence="3" type="ORF">BcabD6B2_57490</name>
</gene>
<feature type="signal peptide" evidence="2">
    <location>
        <begin position="1"/>
        <end position="26"/>
    </location>
</feature>